<name>L8JQP5_9BACT</name>
<gene>
    <name evidence="4" type="ORF">C900_02984</name>
</gene>
<evidence type="ECO:0000313" key="5">
    <source>
        <dbReference type="Proteomes" id="UP000011135"/>
    </source>
</evidence>
<dbReference type="Proteomes" id="UP000011135">
    <property type="component" value="Unassembled WGS sequence"/>
</dbReference>
<sequence>MYDQPSSIHKDKKQSITPAIANQHNSPGAFQFEDTSAEGSMQKRLQAVANGSALVKQQAQLKAAAEGVDTRENKVQRKANNTGLPDELKGGIENLSGYSMDDVKVHYNSARPAQLNAHAYAQGTDIHIAPGQEKHLPHEAWHVVQQKQGRVKPTTQMHGVQVNDNEGLEKEADAMGGKALQRISSGDDTPLGSKMLQNSYQISYPVQKNDKLKDLLDNGGLAVAIEREMEEGDIKPELRPAILEESAAFSAEMIAKEPEIGFFSFYFKLIDHVARKRGLYVEDDVDDEYEEEDEASESEDEDIDTGLYHGSASRSGFARLGAEEDAEVDRFKMRGRKSVYDADKVRSSRRQEAAASGIGMVKSGTFIGLDAALPGLGTGLSAANAANEARKKHYVGKGAKEVAKGAVVESTAQIVPYVAFARDVGQLMRTAFESSKSRKEHKTKRAKKLLAQLQEEIPAARALLEQIHANADPGDEDNIRRLTKAIQRMREAEEETRQWIAKKEAHMTLPLLADIPAEHEEDEDDGSLI</sequence>
<feature type="region of interest" description="Disordered" evidence="2">
    <location>
        <begin position="1"/>
        <end position="37"/>
    </location>
</feature>
<evidence type="ECO:0000313" key="4">
    <source>
        <dbReference type="EMBL" id="ELR71180.1"/>
    </source>
</evidence>
<dbReference type="STRING" id="1237149.C900_02984"/>
<feature type="region of interest" description="Disordered" evidence="2">
    <location>
        <begin position="285"/>
        <end position="308"/>
    </location>
</feature>
<evidence type="ECO:0000259" key="3">
    <source>
        <dbReference type="Pfam" id="PF13699"/>
    </source>
</evidence>
<feature type="compositionally biased region" description="Polar residues" evidence="2">
    <location>
        <begin position="15"/>
        <end position="37"/>
    </location>
</feature>
<dbReference type="PATRIC" id="fig|1237149.3.peg.2740"/>
<organism evidence="4 5">
    <name type="scientific">Fulvivirga imtechensis AK7</name>
    <dbReference type="NCBI Taxonomy" id="1237149"/>
    <lineage>
        <taxon>Bacteria</taxon>
        <taxon>Pseudomonadati</taxon>
        <taxon>Bacteroidota</taxon>
        <taxon>Cytophagia</taxon>
        <taxon>Cytophagales</taxon>
        <taxon>Fulvivirgaceae</taxon>
        <taxon>Fulvivirga</taxon>
    </lineage>
</organism>
<dbReference type="InterPro" id="IPR025295">
    <property type="entry name" value="eCIS_core_dom"/>
</dbReference>
<reference evidence="4 5" key="1">
    <citation type="submission" date="2012-12" db="EMBL/GenBank/DDBJ databases">
        <title>Genome assembly of Fulvivirga imtechensis AK7.</title>
        <authorList>
            <person name="Nupur N."/>
            <person name="Khatri I."/>
            <person name="Kumar R."/>
            <person name="Subramanian S."/>
            <person name="Pinnaka A."/>
        </authorList>
    </citation>
    <scope>NUCLEOTIDE SEQUENCE [LARGE SCALE GENOMIC DNA]</scope>
    <source>
        <strain evidence="4 5">AK7</strain>
    </source>
</reference>
<feature type="domain" description="eCIS core" evidence="3">
    <location>
        <begin position="84"/>
        <end position="149"/>
    </location>
</feature>
<dbReference type="Pfam" id="PF13699">
    <property type="entry name" value="eCIS_core"/>
    <property type="match status" value="1"/>
</dbReference>
<dbReference type="EMBL" id="AMZN01000044">
    <property type="protein sequence ID" value="ELR71180.1"/>
    <property type="molecule type" value="Genomic_DNA"/>
</dbReference>
<proteinExistence type="predicted"/>
<feature type="coiled-coil region" evidence="1">
    <location>
        <begin position="436"/>
        <end position="502"/>
    </location>
</feature>
<keyword evidence="1" id="KW-0175">Coiled coil</keyword>
<dbReference type="RefSeq" id="WP_009580321.1">
    <property type="nucleotide sequence ID" value="NZ_AMZN01000044.1"/>
</dbReference>
<accession>L8JQP5</accession>
<protein>
    <recommendedName>
        <fullName evidence="3">eCIS core domain-containing protein</fullName>
    </recommendedName>
</protein>
<evidence type="ECO:0000256" key="2">
    <source>
        <dbReference type="SAM" id="MobiDB-lite"/>
    </source>
</evidence>
<evidence type="ECO:0000256" key="1">
    <source>
        <dbReference type="SAM" id="Coils"/>
    </source>
</evidence>
<feature type="compositionally biased region" description="Acidic residues" evidence="2">
    <location>
        <begin position="285"/>
        <end position="304"/>
    </location>
</feature>
<keyword evidence="5" id="KW-1185">Reference proteome</keyword>
<dbReference type="eggNOG" id="COG3177">
    <property type="taxonomic scope" value="Bacteria"/>
</dbReference>
<dbReference type="AlphaFoldDB" id="L8JQP5"/>
<comment type="caution">
    <text evidence="4">The sequence shown here is derived from an EMBL/GenBank/DDBJ whole genome shotgun (WGS) entry which is preliminary data.</text>
</comment>